<name>A0A5C6DRH5_9BACT</name>
<organism evidence="1 2">
    <name type="scientific">Novipirellula artificiosorum</name>
    <dbReference type="NCBI Taxonomy" id="2528016"/>
    <lineage>
        <taxon>Bacteria</taxon>
        <taxon>Pseudomonadati</taxon>
        <taxon>Planctomycetota</taxon>
        <taxon>Planctomycetia</taxon>
        <taxon>Pirellulales</taxon>
        <taxon>Pirellulaceae</taxon>
        <taxon>Novipirellula</taxon>
    </lineage>
</organism>
<dbReference type="EMBL" id="SJPV01000003">
    <property type="protein sequence ID" value="TWU39440.1"/>
    <property type="molecule type" value="Genomic_DNA"/>
</dbReference>
<reference evidence="1 2" key="1">
    <citation type="submission" date="2019-02" db="EMBL/GenBank/DDBJ databases">
        <title>Deep-cultivation of Planctomycetes and their phenomic and genomic characterization uncovers novel biology.</title>
        <authorList>
            <person name="Wiegand S."/>
            <person name="Jogler M."/>
            <person name="Boedeker C."/>
            <person name="Pinto D."/>
            <person name="Vollmers J."/>
            <person name="Rivas-Marin E."/>
            <person name="Kohn T."/>
            <person name="Peeters S.H."/>
            <person name="Heuer A."/>
            <person name="Rast P."/>
            <person name="Oberbeckmann S."/>
            <person name="Bunk B."/>
            <person name="Jeske O."/>
            <person name="Meyerdierks A."/>
            <person name="Storesund J.E."/>
            <person name="Kallscheuer N."/>
            <person name="Luecker S."/>
            <person name="Lage O.M."/>
            <person name="Pohl T."/>
            <person name="Merkel B.J."/>
            <person name="Hornburger P."/>
            <person name="Mueller R.-W."/>
            <person name="Bruemmer F."/>
            <person name="Labrenz M."/>
            <person name="Spormann A.M."/>
            <person name="Op Den Camp H."/>
            <person name="Overmann J."/>
            <person name="Amann R."/>
            <person name="Jetten M.S.M."/>
            <person name="Mascher T."/>
            <person name="Medema M.H."/>
            <person name="Devos D.P."/>
            <person name="Kaster A.-K."/>
            <person name="Ovreas L."/>
            <person name="Rohde M."/>
            <person name="Galperin M.Y."/>
            <person name="Jogler C."/>
        </authorList>
    </citation>
    <scope>NUCLEOTIDE SEQUENCE [LARGE SCALE GENOMIC DNA]</scope>
    <source>
        <strain evidence="1 2">Poly41</strain>
    </source>
</reference>
<sequence>MLLKSIGVGVLALGLLGSASFGISNSESPMVQSDQAVATQEFAGNTCCIKQAYCCKVQRSCCGGITATPSQ</sequence>
<evidence type="ECO:0000313" key="2">
    <source>
        <dbReference type="Proteomes" id="UP000319143"/>
    </source>
</evidence>
<comment type="caution">
    <text evidence="1">The sequence shown here is derived from an EMBL/GenBank/DDBJ whole genome shotgun (WGS) entry which is preliminary data.</text>
</comment>
<accession>A0A5C6DRH5</accession>
<dbReference type="RefSeq" id="WP_146526203.1">
    <property type="nucleotide sequence ID" value="NZ_SJPV01000003.1"/>
</dbReference>
<proteinExistence type="predicted"/>
<evidence type="ECO:0000313" key="1">
    <source>
        <dbReference type="EMBL" id="TWU39440.1"/>
    </source>
</evidence>
<dbReference type="Proteomes" id="UP000319143">
    <property type="component" value="Unassembled WGS sequence"/>
</dbReference>
<dbReference type="OrthoDB" id="292054at2"/>
<protein>
    <submittedName>
        <fullName evidence="1">Uncharacterized protein</fullName>
    </submittedName>
</protein>
<keyword evidence="2" id="KW-1185">Reference proteome</keyword>
<gene>
    <name evidence="1" type="ORF">Poly41_22640</name>
</gene>
<dbReference type="AlphaFoldDB" id="A0A5C6DRH5"/>